<dbReference type="Gene3D" id="3.50.30.30">
    <property type="match status" value="1"/>
</dbReference>
<dbReference type="AlphaFoldDB" id="Q9RYI7"/>
<dbReference type="PIR" id="B75587">
    <property type="entry name" value="B75587"/>
</dbReference>
<organism evidence="3 4">
    <name type="scientific">Deinococcus radiodurans (strain ATCC 13939 / DSM 20539 / JCM 16871 / CCUG 27074 / LMG 4051 / NBRC 15346 / NCIMB 9279 / VKM B-1422 / R1)</name>
    <dbReference type="NCBI Taxonomy" id="243230"/>
    <lineage>
        <taxon>Bacteria</taxon>
        <taxon>Thermotogati</taxon>
        <taxon>Deinococcota</taxon>
        <taxon>Deinococci</taxon>
        <taxon>Deinococcales</taxon>
        <taxon>Deinococcaceae</taxon>
        <taxon>Deinococcus</taxon>
    </lineage>
</organism>
<dbReference type="InterPro" id="IPR003137">
    <property type="entry name" value="PA_domain"/>
</dbReference>
<dbReference type="KEGG" id="dra:DR_A0325"/>
<dbReference type="RefSeq" id="WP_010889584.1">
    <property type="nucleotide sequence ID" value="NC_001264.1"/>
</dbReference>
<dbReference type="InterPro" id="IPR015196">
    <property type="entry name" value="PngaseF_N"/>
</dbReference>
<dbReference type="EMBL" id="AE001825">
    <property type="protein sequence ID" value="AAF12454.1"/>
    <property type="molecule type" value="Genomic_DNA"/>
</dbReference>
<protein>
    <submittedName>
        <fullName evidence="3">N-glycosidase F, putative</fullName>
    </submittedName>
</protein>
<dbReference type="PROSITE" id="PS51257">
    <property type="entry name" value="PROKAR_LIPOPROTEIN"/>
    <property type="match status" value="1"/>
</dbReference>
<dbReference type="CDD" id="cd00538">
    <property type="entry name" value="PA"/>
    <property type="match status" value="1"/>
</dbReference>
<sequence length="654" mass="69821">MRFTLSVLSLTSVLLLSGCGLLSTPSDPNALTVQTAQGNVNLSGKNVVVVSKDTRSPEGAAIWAGDLSKLQGGPADVTYLLLPGGATATEIQARADELRTAVTSAGLSGVNVVVASAPPAPDSALGKLLDQWGTDLRDVKTSWNGGSLQVIALGDSGIGKSFTGTVALDAVLYGNDACGDKAPVNDVAGKAAVILRGTCGFTDKVKAATKRGAAAVLLINNDSPLGVIRGACDDTCKSAILALLPNKEGTQLVGALQSGKTARVEVTNLRVLPSVLRISPDGTATDTGPIPYVFNSYLEEDGVKPVDPFSSVRKEGEYLSWETALKTRLQNEDKSGKVTVVPVFKSQLAKDPSWRKEMIYADVTLPANFAQFDTLELDRALACDAARKSACPPWDYETNLYICDPLDLTKCNQELARDITPYWNSGRWVTDISPLLAVLREKAVNGKVRLAYWTVQPYKVTMNLRFQNKGNALIPVWAAPLKFGGAFGDGAYNTRQAPVTFERPAWAKKVEFSTLVTGHGFNDSKSCAEFCNTVHHVTVNGNDFTLSSPVTDNPLGCFEQVKDGVVPNQSGTWVYGRNNWCPGQGVKLWNSDLSAAATGPGPHTLTYKALVDGQDHLSKLEDGAERDASIHMTSWLVYYAERGAALPSKPNVKQ</sequence>
<dbReference type="GO" id="GO:0016715">
    <property type="term" value="F:oxidoreductase activity, acting on paired donors, with incorporation or reduction of molecular oxygen, reduced ascorbate as one donor, and incorporation of one atom of oxygen"/>
    <property type="evidence" value="ECO:0007669"/>
    <property type="project" value="InterPro"/>
</dbReference>
<name>Q9RYI7_DEIRA</name>
<proteinExistence type="predicted"/>
<dbReference type="InterPro" id="IPR014784">
    <property type="entry name" value="Cu2_ascorb_mOase-like_C"/>
</dbReference>
<dbReference type="InterPro" id="IPR015197">
    <property type="entry name" value="PngaseF_C"/>
</dbReference>
<dbReference type="Pfam" id="PF02225">
    <property type="entry name" value="PA"/>
    <property type="match status" value="1"/>
</dbReference>
<dbReference type="PATRIC" id="fig|243230.17.peg.3216"/>
<gene>
    <name evidence="3" type="ordered locus">DR_A0325</name>
</gene>
<dbReference type="STRING" id="243230.DR_A0325"/>
<dbReference type="PANTHER" id="PTHR39319:SF1">
    <property type="entry name" value="SI:DKEY-256H2.1"/>
    <property type="match status" value="1"/>
</dbReference>
<accession>Q9RYI7</accession>
<dbReference type="SMR" id="Q9RYI7"/>
<dbReference type="EnsemblBacteria" id="AAF12454">
    <property type="protein sequence ID" value="AAF12454"/>
    <property type="gene ID" value="DR_A0325"/>
</dbReference>
<evidence type="ECO:0000313" key="4">
    <source>
        <dbReference type="Proteomes" id="UP000002524"/>
    </source>
</evidence>
<evidence type="ECO:0000256" key="1">
    <source>
        <dbReference type="ARBA" id="ARBA00023157"/>
    </source>
</evidence>
<reference evidence="3 4" key="1">
    <citation type="journal article" date="1999" name="Science">
        <title>Genome sequence of the radioresistant bacterium Deinococcus radiodurans R1.</title>
        <authorList>
            <person name="White O."/>
            <person name="Eisen J.A."/>
            <person name="Heidelberg J.F."/>
            <person name="Hickey E.K."/>
            <person name="Peterson J.D."/>
            <person name="Dodson R.J."/>
            <person name="Haft D.H."/>
            <person name="Gwinn M.L."/>
            <person name="Nelson W.C."/>
            <person name="Richardson D.L."/>
            <person name="Moffat K.S."/>
            <person name="Qin H."/>
            <person name="Jiang L."/>
            <person name="Pamphile W."/>
            <person name="Crosby M."/>
            <person name="Shen M."/>
            <person name="Vamathevan J.J."/>
            <person name="Lam P."/>
            <person name="McDonald L."/>
            <person name="Utterback T."/>
            <person name="Zalewski C."/>
            <person name="Makarova K.S."/>
            <person name="Aravind L."/>
            <person name="Daly M.J."/>
            <person name="Minton K.W."/>
            <person name="Fleischmann R.D."/>
            <person name="Ketchum K.A."/>
            <person name="Nelson K.E."/>
            <person name="Salzberg S."/>
            <person name="Smith H.O."/>
            <person name="Venter J.C."/>
            <person name="Fraser C.M."/>
        </authorList>
    </citation>
    <scope>NUCLEOTIDE SEQUENCE [LARGE SCALE GENOMIC DNA]</scope>
    <source>
        <strain evidence="4">ATCC 13939 / DSM 20539 / JCM 16871 / LMG 4051 / NBRC 15346 / NCIMB 9279 / R1 / VKM B-1422</strain>
    </source>
</reference>
<dbReference type="PaxDb" id="243230-DR_A0325"/>
<keyword evidence="1" id="KW-1015">Disulfide bond</keyword>
<dbReference type="Pfam" id="PF09113">
    <property type="entry name" value="N-glycanase_C"/>
    <property type="match status" value="1"/>
</dbReference>
<dbReference type="SMART" id="SM01290">
    <property type="entry name" value="N-glycanase_N"/>
    <property type="match status" value="1"/>
</dbReference>
<dbReference type="Gene3D" id="2.60.120.230">
    <property type="match status" value="2"/>
</dbReference>
<dbReference type="SUPFAM" id="SSF52025">
    <property type="entry name" value="PA domain"/>
    <property type="match status" value="1"/>
</dbReference>
<evidence type="ECO:0000313" key="3">
    <source>
        <dbReference type="EMBL" id="AAF12454.1"/>
    </source>
</evidence>
<dbReference type="GeneID" id="69519209"/>
<keyword evidence="4" id="KW-1185">Reference proteome</keyword>
<dbReference type="InterPro" id="IPR008977">
    <property type="entry name" value="PHM/PNGase_F_dom_sf"/>
</dbReference>
<dbReference type="HOGENOM" id="CLU_419040_0_0_0"/>
<feature type="domain" description="Peptide-N-glycosidase F N-terminal" evidence="2">
    <location>
        <begin position="340"/>
        <end position="466"/>
    </location>
</feature>
<dbReference type="InterPro" id="IPR053251">
    <property type="entry name" value="N-glycanase"/>
</dbReference>
<dbReference type="Proteomes" id="UP000002524">
    <property type="component" value="Chromosome 2"/>
</dbReference>
<dbReference type="OrthoDB" id="6281169at2"/>
<dbReference type="PANTHER" id="PTHR39319">
    <property type="entry name" value="SI:DKEY-256H2.1"/>
    <property type="match status" value="1"/>
</dbReference>
<dbReference type="InParanoid" id="Q9RYI7"/>
<evidence type="ECO:0000259" key="2">
    <source>
        <dbReference type="SMART" id="SM01290"/>
    </source>
</evidence>
<dbReference type="InterPro" id="IPR046450">
    <property type="entry name" value="PA_dom_sf"/>
</dbReference>
<dbReference type="SUPFAM" id="SSF49742">
    <property type="entry name" value="PHM/PNGase F"/>
    <property type="match status" value="1"/>
</dbReference>